<dbReference type="PANTHER" id="PTHR16056">
    <property type="entry name" value="REGULATOR OF MICROTUBULE DYNAMICS PROTEIN"/>
    <property type="match status" value="1"/>
</dbReference>
<dbReference type="Pfam" id="PF21033">
    <property type="entry name" value="RMD1-3"/>
    <property type="match status" value="1"/>
</dbReference>
<evidence type="ECO:0000256" key="8">
    <source>
        <dbReference type="ARBA" id="ARBA00041958"/>
    </source>
</evidence>
<dbReference type="GeneID" id="136072132"/>
<keyword evidence="4" id="KW-0677">Repeat</keyword>
<comment type="subunit">
    <text evidence="2">Interacts with microtubules.</text>
</comment>
<keyword evidence="5" id="KW-0802">TPR repeat</keyword>
<gene>
    <name evidence="10" type="primary">LOC136072132</name>
</gene>
<comment type="subcellular location">
    <subcellularLocation>
        <location evidence="1">Cytoplasm</location>
        <location evidence="1">Cytoskeleton</location>
    </subcellularLocation>
</comment>
<sequence length="287" mass="33410">MQKVVRLHLLIARRSITKFSFQPSLTYFKSYSKKKLITSGAVSAFSFCILQAAKKEHTFNMETVQKAEELYEKNDFKGVYEFLLQFKSSEDPELLWRLVRATRDRACMPDVSKEEKKTLIFEAFEYAKKALQFGEENFACHKWYGIMLSQTGDYIGTKKKLEDSPAMKQHFEKAIQLNPNDATSRHLIGMWCFSFADLAWYERKIATVVFGTPPSSTYEEALQNFEKAEELSPSFYSTNQYMLGLAYLRLGNKAKAKEWFQKVCEFQVVKEEDKENIQKAKDQLKSL</sequence>
<evidence type="ECO:0000256" key="5">
    <source>
        <dbReference type="ARBA" id="ARBA00022803"/>
    </source>
</evidence>
<evidence type="ECO:0000256" key="3">
    <source>
        <dbReference type="ARBA" id="ARBA00022490"/>
    </source>
</evidence>
<keyword evidence="6" id="KW-0206">Cytoskeleton</keyword>
<evidence type="ECO:0000256" key="6">
    <source>
        <dbReference type="ARBA" id="ARBA00023212"/>
    </source>
</evidence>
<proteinExistence type="predicted"/>
<dbReference type="Gene3D" id="1.25.40.10">
    <property type="entry name" value="Tetratricopeptide repeat domain"/>
    <property type="match status" value="1"/>
</dbReference>
<evidence type="ECO:0000313" key="9">
    <source>
        <dbReference type="Proteomes" id="UP001652625"/>
    </source>
</evidence>
<evidence type="ECO:0000256" key="2">
    <source>
        <dbReference type="ARBA" id="ARBA00011375"/>
    </source>
</evidence>
<dbReference type="SUPFAM" id="SSF48452">
    <property type="entry name" value="TPR-like"/>
    <property type="match status" value="1"/>
</dbReference>
<protein>
    <recommendedName>
        <fullName evidence="7">Regulator of microtubule dynamics protein 1</fullName>
    </recommendedName>
    <alternativeName>
        <fullName evidence="8">Protein FAM82B</fullName>
    </alternativeName>
</protein>
<keyword evidence="9" id="KW-1185">Reference proteome</keyword>
<dbReference type="InterPro" id="IPR049039">
    <property type="entry name" value="RMD1-3_a_helical_rpt"/>
</dbReference>
<evidence type="ECO:0000256" key="4">
    <source>
        <dbReference type="ARBA" id="ARBA00022737"/>
    </source>
</evidence>
<evidence type="ECO:0000256" key="7">
    <source>
        <dbReference type="ARBA" id="ARBA00039966"/>
    </source>
</evidence>
<evidence type="ECO:0000313" key="10">
    <source>
        <dbReference type="RefSeq" id="XP_065676688.1"/>
    </source>
</evidence>
<reference evidence="10" key="1">
    <citation type="submission" date="2025-08" db="UniProtKB">
        <authorList>
            <consortium name="RefSeq"/>
        </authorList>
    </citation>
    <scope>IDENTIFICATION</scope>
</reference>
<dbReference type="RefSeq" id="XP_065676688.1">
    <property type="nucleotide sequence ID" value="XM_065820616.1"/>
</dbReference>
<evidence type="ECO:0000256" key="1">
    <source>
        <dbReference type="ARBA" id="ARBA00004245"/>
    </source>
</evidence>
<dbReference type="PANTHER" id="PTHR16056:SF16">
    <property type="entry name" value="REGULATOR OF MICROTUBULE DYNAMICS PROTEIN 1"/>
    <property type="match status" value="1"/>
</dbReference>
<dbReference type="InterPro" id="IPR011990">
    <property type="entry name" value="TPR-like_helical_dom_sf"/>
</dbReference>
<name>A0ABM4DQ14_HYDVU</name>
<accession>A0ABM4DQ14</accession>
<dbReference type="Proteomes" id="UP001652625">
    <property type="component" value="Chromosome 15"/>
</dbReference>
<keyword evidence="3" id="KW-0963">Cytoplasm</keyword>
<organism evidence="9 10">
    <name type="scientific">Hydra vulgaris</name>
    <name type="common">Hydra</name>
    <name type="synonym">Hydra attenuata</name>
    <dbReference type="NCBI Taxonomy" id="6087"/>
    <lineage>
        <taxon>Eukaryota</taxon>
        <taxon>Metazoa</taxon>
        <taxon>Cnidaria</taxon>
        <taxon>Hydrozoa</taxon>
        <taxon>Hydroidolina</taxon>
        <taxon>Anthoathecata</taxon>
        <taxon>Aplanulata</taxon>
        <taxon>Hydridae</taxon>
        <taxon>Hydra</taxon>
    </lineage>
</organism>